<dbReference type="GO" id="GO:0003677">
    <property type="term" value="F:DNA binding"/>
    <property type="evidence" value="ECO:0007669"/>
    <property type="project" value="UniProtKB-KW"/>
</dbReference>
<reference evidence="7 8" key="1">
    <citation type="submission" date="2016-05" db="EMBL/GenBank/DDBJ databases">
        <title>Whole genome sequencing of Tetragenococcus halophilus subsp. halophilus NISL 7118.</title>
        <authorList>
            <person name="Shiwa Y."/>
            <person name="Nishimura I."/>
            <person name="Yoshikawa H."/>
            <person name="Koyama Y."/>
            <person name="Oguma T."/>
        </authorList>
    </citation>
    <scope>NUCLEOTIDE SEQUENCE [LARGE SCALE GENOMIC DNA]</scope>
    <source>
        <strain evidence="7 8">NISL 7118</strain>
    </source>
</reference>
<dbReference type="PANTHER" id="PTHR33175">
    <property type="entry name" value="DNA-BINDING PROTEIN HU"/>
    <property type="match status" value="1"/>
</dbReference>
<keyword evidence="8" id="KW-1185">Reference proteome</keyword>
<dbReference type="GO" id="GO:0005829">
    <property type="term" value="C:cytosol"/>
    <property type="evidence" value="ECO:0007669"/>
    <property type="project" value="TreeGrafter"/>
</dbReference>
<dbReference type="CDD" id="cd13831">
    <property type="entry name" value="HU"/>
    <property type="match status" value="1"/>
</dbReference>
<proteinExistence type="inferred from homology"/>
<dbReference type="InterPro" id="IPR010992">
    <property type="entry name" value="IHF-like_DNA-bd_dom_sf"/>
</dbReference>
<dbReference type="GO" id="GO:0030261">
    <property type="term" value="P:chromosome condensation"/>
    <property type="evidence" value="ECO:0007669"/>
    <property type="project" value="UniProtKB-KW"/>
</dbReference>
<evidence type="ECO:0000256" key="1">
    <source>
        <dbReference type="ARBA" id="ARBA00010529"/>
    </source>
</evidence>
<dbReference type="GO" id="GO:1990103">
    <property type="term" value="C:DnaA-HU complex"/>
    <property type="evidence" value="ECO:0007669"/>
    <property type="project" value="UniProtKB-ARBA"/>
</dbReference>
<comment type="similarity">
    <text evidence="1 5">Belongs to the bacterial histone-like protein family.</text>
</comment>
<evidence type="ECO:0000313" key="8">
    <source>
        <dbReference type="Proteomes" id="UP000236214"/>
    </source>
</evidence>
<dbReference type="InterPro" id="IPR020816">
    <property type="entry name" value="Histone-like_DNA-bd_CS"/>
</dbReference>
<comment type="caution">
    <text evidence="7">The sequence shown here is derived from an EMBL/GenBank/DDBJ whole genome shotgun (WGS) entry which is preliminary data.</text>
</comment>
<name>A0A2H6E1T1_TETHA</name>
<dbReference type="PANTHER" id="PTHR33175:SF3">
    <property type="entry name" value="DNA-BINDING PROTEIN HU-BETA"/>
    <property type="match status" value="1"/>
</dbReference>
<dbReference type="InterPro" id="IPR000119">
    <property type="entry name" value="Hist_DNA-bd"/>
</dbReference>
<protein>
    <recommendedName>
        <fullName evidence="2">DNA-binding protein HU</fullName>
    </recommendedName>
</protein>
<dbReference type="GO" id="GO:0010467">
    <property type="term" value="P:gene expression"/>
    <property type="evidence" value="ECO:0007669"/>
    <property type="project" value="UniProtKB-ARBA"/>
</dbReference>
<dbReference type="SUPFAM" id="SSF47729">
    <property type="entry name" value="IHF-like DNA-binding proteins"/>
    <property type="match status" value="1"/>
</dbReference>
<dbReference type="GO" id="GO:0030527">
    <property type="term" value="F:structural constituent of chromatin"/>
    <property type="evidence" value="ECO:0007669"/>
    <property type="project" value="InterPro"/>
</dbReference>
<dbReference type="AlphaFoldDB" id="A0A2H6E1T1"/>
<organism evidence="7 8">
    <name type="scientific">Tetragenococcus halophilus subsp. halophilus</name>
    <dbReference type="NCBI Taxonomy" id="1513897"/>
    <lineage>
        <taxon>Bacteria</taxon>
        <taxon>Bacillati</taxon>
        <taxon>Bacillota</taxon>
        <taxon>Bacilli</taxon>
        <taxon>Lactobacillales</taxon>
        <taxon>Enterococcaceae</taxon>
        <taxon>Tetragenococcus</taxon>
    </lineage>
</organism>
<dbReference type="EMBL" id="BDEC01000019">
    <property type="protein sequence ID" value="GBD67752.1"/>
    <property type="molecule type" value="Genomic_DNA"/>
</dbReference>
<dbReference type="GeneID" id="64054500"/>
<evidence type="ECO:0000256" key="2">
    <source>
        <dbReference type="ARBA" id="ARBA00021922"/>
    </source>
</evidence>
<dbReference type="SMART" id="SM00411">
    <property type="entry name" value="BHL"/>
    <property type="match status" value="1"/>
</dbReference>
<dbReference type="RefSeq" id="WP_157978101.1">
    <property type="nucleotide sequence ID" value="NZ_BAABQP010000003.1"/>
</dbReference>
<evidence type="ECO:0000256" key="4">
    <source>
        <dbReference type="ARBA" id="ARBA00023125"/>
    </source>
</evidence>
<dbReference type="FunFam" id="4.10.520.10:FF:000001">
    <property type="entry name" value="DNA-binding protein HU"/>
    <property type="match status" value="1"/>
</dbReference>
<dbReference type="GO" id="GO:1990178">
    <property type="term" value="C:HU-DNA complex"/>
    <property type="evidence" value="ECO:0007669"/>
    <property type="project" value="UniProtKB-ARBA"/>
</dbReference>
<dbReference type="PRINTS" id="PR01727">
    <property type="entry name" value="DNABINDINGHU"/>
</dbReference>
<dbReference type="Gene3D" id="4.10.520.10">
    <property type="entry name" value="IHF-like DNA-binding proteins"/>
    <property type="match status" value="1"/>
</dbReference>
<keyword evidence="3" id="KW-0226">DNA condensation</keyword>
<evidence type="ECO:0000313" key="7">
    <source>
        <dbReference type="EMBL" id="GBD67752.1"/>
    </source>
</evidence>
<feature type="region of interest" description="Disordered" evidence="6">
    <location>
        <begin position="75"/>
        <end position="94"/>
    </location>
</feature>
<dbReference type="Proteomes" id="UP000236214">
    <property type="component" value="Unassembled WGS sequence"/>
</dbReference>
<dbReference type="GO" id="GO:0042802">
    <property type="term" value="F:identical protein binding"/>
    <property type="evidence" value="ECO:0007669"/>
    <property type="project" value="UniProtKB-ARBA"/>
</dbReference>
<accession>A0A2H6E1T1</accession>
<gene>
    <name evidence="7" type="primary">hup</name>
    <name evidence="7" type="ORF">TEHN7118_0558</name>
</gene>
<dbReference type="Pfam" id="PF00216">
    <property type="entry name" value="Bac_DNA_binding"/>
    <property type="match status" value="1"/>
</dbReference>
<evidence type="ECO:0000256" key="6">
    <source>
        <dbReference type="SAM" id="MobiDB-lite"/>
    </source>
</evidence>
<dbReference type="GO" id="GO:0006270">
    <property type="term" value="P:DNA replication initiation"/>
    <property type="evidence" value="ECO:0007669"/>
    <property type="project" value="UniProtKB-ARBA"/>
</dbReference>
<dbReference type="PROSITE" id="PS00045">
    <property type="entry name" value="HISTONE_LIKE"/>
    <property type="match status" value="1"/>
</dbReference>
<sequence>MNVIYTETSLYFQEVIPSMANKAELIEKVAEATDLTKKDATAAVDAVFTTIQDSLASGEKVQLIGFGNFEVRSRAERKGRNPQTGEEIKIPASKVPAFKPGKALKDAVK</sequence>
<evidence type="ECO:0000256" key="5">
    <source>
        <dbReference type="RuleBase" id="RU003939"/>
    </source>
</evidence>
<keyword evidence="4 7" id="KW-0238">DNA-binding</keyword>
<evidence type="ECO:0000256" key="3">
    <source>
        <dbReference type="ARBA" id="ARBA00023067"/>
    </source>
</evidence>